<protein>
    <recommendedName>
        <fullName evidence="6">Disease resistance R13L4/SHOC-2-like LRR domain-containing protein</fullName>
    </recommendedName>
</protein>
<dbReference type="Pfam" id="PF00560">
    <property type="entry name" value="LRR_1"/>
    <property type="match status" value="1"/>
</dbReference>
<dbReference type="PROSITE" id="PS51450">
    <property type="entry name" value="LRR"/>
    <property type="match status" value="3"/>
</dbReference>
<dbReference type="SMART" id="SM00365">
    <property type="entry name" value="LRR_SD22"/>
    <property type="match status" value="4"/>
</dbReference>
<dbReference type="Proteomes" id="UP001152523">
    <property type="component" value="Unassembled WGS sequence"/>
</dbReference>
<dbReference type="InterPro" id="IPR001611">
    <property type="entry name" value="Leu-rich_rpt"/>
</dbReference>
<comment type="caution">
    <text evidence="7">The sequence shown here is derived from an EMBL/GenBank/DDBJ whole genome shotgun (WGS) entry which is preliminary data.</text>
</comment>
<accession>A0AAV0DX58</accession>
<comment type="function">
    <text evidence="4">Leucine-rich repeat protein that likely mediates protein interactions, possibly in the context of signal transduction.</text>
</comment>
<dbReference type="FunFam" id="3.80.10.10:FF:000405">
    <property type="entry name" value="Plant intracellular Ras-group-related LRR protein 4"/>
    <property type="match status" value="1"/>
</dbReference>
<evidence type="ECO:0000313" key="7">
    <source>
        <dbReference type="EMBL" id="CAH9107807.1"/>
    </source>
</evidence>
<dbReference type="PANTHER" id="PTHR48051:SF54">
    <property type="entry name" value="LEUCINE-RICH REPEAT-CONTAINING PROTEIN"/>
    <property type="match status" value="1"/>
</dbReference>
<dbReference type="InterPro" id="IPR003591">
    <property type="entry name" value="Leu-rich_rpt_typical-subtyp"/>
</dbReference>
<dbReference type="InterPro" id="IPR050216">
    <property type="entry name" value="LRR_domain-containing"/>
</dbReference>
<keyword evidence="2" id="KW-0677">Repeat</keyword>
<evidence type="ECO:0000256" key="4">
    <source>
        <dbReference type="ARBA" id="ARBA00037519"/>
    </source>
</evidence>
<keyword evidence="8" id="KW-1185">Reference proteome</keyword>
<evidence type="ECO:0000256" key="5">
    <source>
        <dbReference type="SAM" id="MobiDB-lite"/>
    </source>
</evidence>
<dbReference type="InterPro" id="IPR055414">
    <property type="entry name" value="LRR_R13L4/SHOC2-like"/>
</dbReference>
<comment type="similarity">
    <text evidence="3">Belongs to the SHOC2 family.</text>
</comment>
<organism evidence="7 8">
    <name type="scientific">Cuscuta epithymum</name>
    <dbReference type="NCBI Taxonomy" id="186058"/>
    <lineage>
        <taxon>Eukaryota</taxon>
        <taxon>Viridiplantae</taxon>
        <taxon>Streptophyta</taxon>
        <taxon>Embryophyta</taxon>
        <taxon>Tracheophyta</taxon>
        <taxon>Spermatophyta</taxon>
        <taxon>Magnoliopsida</taxon>
        <taxon>eudicotyledons</taxon>
        <taxon>Gunneridae</taxon>
        <taxon>Pentapetalae</taxon>
        <taxon>asterids</taxon>
        <taxon>lamiids</taxon>
        <taxon>Solanales</taxon>
        <taxon>Convolvulaceae</taxon>
        <taxon>Cuscuteae</taxon>
        <taxon>Cuscuta</taxon>
        <taxon>Cuscuta subgen. Cuscuta</taxon>
    </lineage>
</organism>
<dbReference type="GO" id="GO:0051707">
    <property type="term" value="P:response to other organism"/>
    <property type="evidence" value="ECO:0007669"/>
    <property type="project" value="UniProtKB-ARBA"/>
</dbReference>
<dbReference type="Pfam" id="PF23598">
    <property type="entry name" value="LRR_14"/>
    <property type="match status" value="1"/>
</dbReference>
<feature type="region of interest" description="Disordered" evidence="5">
    <location>
        <begin position="24"/>
        <end position="47"/>
    </location>
</feature>
<feature type="domain" description="Disease resistance R13L4/SHOC-2-like LRR" evidence="6">
    <location>
        <begin position="335"/>
        <end position="435"/>
    </location>
</feature>
<dbReference type="PANTHER" id="PTHR48051">
    <property type="match status" value="1"/>
</dbReference>
<evidence type="ECO:0000256" key="3">
    <source>
        <dbReference type="ARBA" id="ARBA00023786"/>
    </source>
</evidence>
<dbReference type="SMART" id="SM00364">
    <property type="entry name" value="LRR_BAC"/>
    <property type="match status" value="8"/>
</dbReference>
<evidence type="ECO:0000259" key="6">
    <source>
        <dbReference type="Pfam" id="PF23598"/>
    </source>
</evidence>
<reference evidence="7" key="1">
    <citation type="submission" date="2022-07" db="EMBL/GenBank/DDBJ databases">
        <authorList>
            <person name="Macas J."/>
            <person name="Novak P."/>
            <person name="Neumann P."/>
        </authorList>
    </citation>
    <scope>NUCLEOTIDE SEQUENCE</scope>
</reference>
<name>A0AAV0DX58_9ASTE</name>
<evidence type="ECO:0000313" key="8">
    <source>
        <dbReference type="Proteomes" id="UP001152523"/>
    </source>
</evidence>
<dbReference type="GO" id="GO:0006952">
    <property type="term" value="P:defense response"/>
    <property type="evidence" value="ECO:0007669"/>
    <property type="project" value="UniProtKB-ARBA"/>
</dbReference>
<evidence type="ECO:0000256" key="1">
    <source>
        <dbReference type="ARBA" id="ARBA00022614"/>
    </source>
</evidence>
<proteinExistence type="inferred from homology"/>
<keyword evidence="1" id="KW-0433">Leucine-rich repeat</keyword>
<dbReference type="AlphaFoldDB" id="A0AAV0DX58"/>
<dbReference type="SMART" id="SM00369">
    <property type="entry name" value="LRR_TYP"/>
    <property type="match status" value="8"/>
</dbReference>
<dbReference type="Gene3D" id="3.80.10.10">
    <property type="entry name" value="Ribonuclease Inhibitor"/>
    <property type="match status" value="2"/>
</dbReference>
<dbReference type="Pfam" id="PF13855">
    <property type="entry name" value="LRR_8"/>
    <property type="match status" value="1"/>
</dbReference>
<dbReference type="GO" id="GO:0005737">
    <property type="term" value="C:cytoplasm"/>
    <property type="evidence" value="ECO:0007669"/>
    <property type="project" value="TreeGrafter"/>
</dbReference>
<gene>
    <name evidence="7" type="ORF">CEPIT_LOCUS18129</name>
</gene>
<evidence type="ECO:0000256" key="2">
    <source>
        <dbReference type="ARBA" id="ARBA00022737"/>
    </source>
</evidence>
<dbReference type="InterPro" id="IPR032675">
    <property type="entry name" value="LRR_dom_sf"/>
</dbReference>
<dbReference type="SUPFAM" id="SSF52058">
    <property type="entry name" value="L domain-like"/>
    <property type="match status" value="1"/>
</dbReference>
<dbReference type="PRINTS" id="PR00019">
    <property type="entry name" value="LEURICHRPT"/>
</dbReference>
<sequence>MDPNPTKFPILSFVMSKLPSIGPRRAAGAEEFDVEQPKPQSPTVQEPHFELTERMPHLTDPKVASAMRLAVADVVQARSMLSSIGERPDHETVDTAKMKLTEIDAYLANKLEEIVLTSQPTEVDPQGSRSKLAEKEADCRKEAERERELHKAVIALEEMHESYARLLKEAEMRLEKIYEVAVAGGDVDAVAREESGDENPADRAAVNEEIVAILQMASGNGIEKVDLSHRQLTLLPEAFGGIRSLVVLNLSTNQLEAIPDSISGLENLQELYLSNNLLESLPDSIGFLYNLKILDISSNKLAALPDSICECRSLVDLDASFNQLTYLPTNIGFGLVNLRRLAIFLNKLRSLPTSIGEMRSLHVLDVHFNELRGLPHSIGNLAGLEILNLSSNFSDLTALPDSLGDLTNLKELDLSNNQISELPHSFARLDNLTKLNLDQNPLTIPPKEVVDEGVQAIKDYMVKRRLDILMAEERQSMQEELDQAPTDILTRSTSWLSRVVSNVSESVTGYFGGASGMSGADHYLNQQL</sequence>
<dbReference type="EMBL" id="CAMAPF010000145">
    <property type="protein sequence ID" value="CAH9107807.1"/>
    <property type="molecule type" value="Genomic_DNA"/>
</dbReference>